<dbReference type="RefSeq" id="WP_035328074.1">
    <property type="nucleotide sequence ID" value="NZ_CP015125.1"/>
</dbReference>
<dbReference type="Pfam" id="PF13439">
    <property type="entry name" value="Glyco_transf_4"/>
    <property type="match status" value="1"/>
</dbReference>
<dbReference type="InterPro" id="IPR028098">
    <property type="entry name" value="Glyco_trans_4-like_N"/>
</dbReference>
<dbReference type="PANTHER" id="PTHR12526">
    <property type="entry name" value="GLYCOSYLTRANSFERASE"/>
    <property type="match status" value="1"/>
</dbReference>
<dbReference type="CDD" id="cd03801">
    <property type="entry name" value="GT4_PimA-like"/>
    <property type="match status" value="1"/>
</dbReference>
<evidence type="ECO:0000259" key="1">
    <source>
        <dbReference type="Pfam" id="PF13439"/>
    </source>
</evidence>
<dbReference type="OrthoDB" id="823685at2"/>
<evidence type="ECO:0000313" key="2">
    <source>
        <dbReference type="EMBL" id="KGO07714.1"/>
    </source>
</evidence>
<accession>A0A0A2GWQ4</accession>
<proteinExistence type="predicted"/>
<dbReference type="Proteomes" id="UP000030140">
    <property type="component" value="Unassembled WGS sequence"/>
</dbReference>
<dbReference type="SUPFAM" id="SSF53756">
    <property type="entry name" value="UDP-Glycosyltransferase/glycogen phosphorylase"/>
    <property type="match status" value="1"/>
</dbReference>
<dbReference type="KEGG" id="ddo:I597_1534"/>
<dbReference type="EMBL" id="JSAQ01000001">
    <property type="protein sequence ID" value="KGO07714.1"/>
    <property type="molecule type" value="Genomic_DNA"/>
</dbReference>
<name>A0A0A2GWQ4_9FLAO</name>
<reference evidence="2 3" key="1">
    <citation type="submission" date="2014-10" db="EMBL/GenBank/DDBJ databases">
        <title>Draft genome sequence of the proteorhodopsin-containing marine bacterium Dokdonia donghaensis.</title>
        <authorList>
            <person name="Gomez-Consarnau L."/>
            <person name="Gonzalez J.M."/>
            <person name="Riedel T."/>
            <person name="Jaenicke S."/>
            <person name="Wagner-Doebler I."/>
            <person name="Fuhrman J.A."/>
        </authorList>
    </citation>
    <scope>NUCLEOTIDE SEQUENCE [LARGE SCALE GENOMIC DNA]</scope>
    <source>
        <strain evidence="2 3">DSW-1</strain>
    </source>
</reference>
<dbReference type="AlphaFoldDB" id="A0A0A2GWQ4"/>
<dbReference type="PATRIC" id="fig|1300343.5.peg.1543"/>
<dbReference type="GO" id="GO:0016757">
    <property type="term" value="F:glycosyltransferase activity"/>
    <property type="evidence" value="ECO:0007669"/>
    <property type="project" value="UniProtKB-ARBA"/>
</dbReference>
<organism evidence="2 3">
    <name type="scientific">Dokdonia donghaensis DSW-1</name>
    <dbReference type="NCBI Taxonomy" id="1300343"/>
    <lineage>
        <taxon>Bacteria</taxon>
        <taxon>Pseudomonadati</taxon>
        <taxon>Bacteroidota</taxon>
        <taxon>Flavobacteriia</taxon>
        <taxon>Flavobacteriales</taxon>
        <taxon>Flavobacteriaceae</taxon>
        <taxon>Dokdonia</taxon>
    </lineage>
</organism>
<dbReference type="Gene3D" id="3.40.50.2000">
    <property type="entry name" value="Glycogen Phosphorylase B"/>
    <property type="match status" value="2"/>
</dbReference>
<keyword evidence="3" id="KW-1185">Reference proteome</keyword>
<comment type="caution">
    <text evidence="2">The sequence shown here is derived from an EMBL/GenBank/DDBJ whole genome shotgun (WGS) entry which is preliminary data.</text>
</comment>
<protein>
    <recommendedName>
        <fullName evidence="1">Glycosyltransferase subfamily 4-like N-terminal domain-containing protein</fullName>
    </recommendedName>
</protein>
<gene>
    <name evidence="2" type="ORF">NV36_13265</name>
</gene>
<sequence length="359" mass="40474">MRVLQLIDSLDGGGAERMAVNIANLNAKEGITSFLCSTVKSGALEKIINNNVNFFILGKSGKIDVKAFVRFFHYVKNHDIQIIHAHSTSVQLAVFTRLRYPHIKVVWHNHYGMSTKMRGLSLFKIKLLSKFINVSIAVSEELLKWSTQNLSIEHNYYLNNFPVFSTNFIEQTKLYGEFGNRVLLLANLRPIKNHIALIDAFIEAWTSFPRWTLHLVGTDFGDEYGQSVREYIVKHNLKDSVFVYGSRQDIPYILSQVNIGVIASKSEGLPLSLLEYGNASLPVIVTNVGQCEEVVGKDGIVINDVKTEMPQALKKLFASEGHDLKKMGSALKKNIDKHYSAQKFMQSLLPIYNVLVKAK</sequence>
<evidence type="ECO:0000313" key="3">
    <source>
        <dbReference type="Proteomes" id="UP000030140"/>
    </source>
</evidence>
<feature type="domain" description="Glycosyltransferase subfamily 4-like N-terminal" evidence="1">
    <location>
        <begin position="13"/>
        <end position="146"/>
    </location>
</feature>
<dbReference type="Pfam" id="PF13692">
    <property type="entry name" value="Glyco_trans_1_4"/>
    <property type="match status" value="1"/>
</dbReference>